<protein>
    <submittedName>
        <fullName evidence="1">Uncharacterized protein</fullName>
    </submittedName>
</protein>
<reference evidence="1" key="1">
    <citation type="submission" date="2018-05" db="EMBL/GenBank/DDBJ databases">
        <authorList>
            <person name="Lanie J.A."/>
            <person name="Ng W.-L."/>
            <person name="Kazmierczak K.M."/>
            <person name="Andrzejewski T.M."/>
            <person name="Davidsen T.M."/>
            <person name="Wayne K.J."/>
            <person name="Tettelin H."/>
            <person name="Glass J.I."/>
            <person name="Rusch D."/>
            <person name="Podicherti R."/>
            <person name="Tsui H.-C.T."/>
            <person name="Winkler M.E."/>
        </authorList>
    </citation>
    <scope>NUCLEOTIDE SEQUENCE</scope>
</reference>
<evidence type="ECO:0000313" key="1">
    <source>
        <dbReference type="EMBL" id="SVB91006.1"/>
    </source>
</evidence>
<accession>A0A382HUG7</accession>
<sequence>VKVLSEDPLMKHMMTSSRLPHIVCVDGFEMSVQVGSSLYSTPKKVAKRYSAVEIGFPSEHEPLIEEWAELGFFDKDTTDYTDTVYPYVPVKVVNQVLKKHGGIDLTETFRQAESEWKHWSEYLPAHEFNSKILHAN</sequence>
<dbReference type="AlphaFoldDB" id="A0A382HUG7"/>
<name>A0A382HUG7_9ZZZZ</name>
<feature type="non-terminal residue" evidence="1">
    <location>
        <position position="1"/>
    </location>
</feature>
<organism evidence="1">
    <name type="scientific">marine metagenome</name>
    <dbReference type="NCBI Taxonomy" id="408172"/>
    <lineage>
        <taxon>unclassified sequences</taxon>
        <taxon>metagenomes</taxon>
        <taxon>ecological metagenomes</taxon>
    </lineage>
</organism>
<dbReference type="EMBL" id="UINC01063403">
    <property type="protein sequence ID" value="SVB91006.1"/>
    <property type="molecule type" value="Genomic_DNA"/>
</dbReference>
<gene>
    <name evidence="1" type="ORF">METZ01_LOCUS243860</name>
</gene>
<proteinExistence type="predicted"/>